<dbReference type="AlphaFoldDB" id="A0A382V0C9"/>
<accession>A0A382V0C9</accession>
<gene>
    <name evidence="1" type="ORF">METZ01_LOCUS392329</name>
</gene>
<feature type="non-terminal residue" evidence="1">
    <location>
        <position position="22"/>
    </location>
</feature>
<organism evidence="1">
    <name type="scientific">marine metagenome</name>
    <dbReference type="NCBI Taxonomy" id="408172"/>
    <lineage>
        <taxon>unclassified sequences</taxon>
        <taxon>metagenomes</taxon>
        <taxon>ecological metagenomes</taxon>
    </lineage>
</organism>
<name>A0A382V0C9_9ZZZZ</name>
<proteinExistence type="predicted"/>
<protein>
    <submittedName>
        <fullName evidence="1">Uncharacterized protein</fullName>
    </submittedName>
</protein>
<reference evidence="1" key="1">
    <citation type="submission" date="2018-05" db="EMBL/GenBank/DDBJ databases">
        <authorList>
            <person name="Lanie J.A."/>
            <person name="Ng W.-L."/>
            <person name="Kazmierczak K.M."/>
            <person name="Andrzejewski T.M."/>
            <person name="Davidsen T.M."/>
            <person name="Wayne K.J."/>
            <person name="Tettelin H."/>
            <person name="Glass J.I."/>
            <person name="Rusch D."/>
            <person name="Podicherti R."/>
            <person name="Tsui H.-C.T."/>
            <person name="Winkler M.E."/>
        </authorList>
    </citation>
    <scope>NUCLEOTIDE SEQUENCE</scope>
</reference>
<dbReference type="EMBL" id="UINC01147890">
    <property type="protein sequence ID" value="SVD39475.1"/>
    <property type="molecule type" value="Genomic_DNA"/>
</dbReference>
<sequence>MINLPTQGLIYFSYFLEHQSNN</sequence>
<evidence type="ECO:0000313" key="1">
    <source>
        <dbReference type="EMBL" id="SVD39475.1"/>
    </source>
</evidence>